<dbReference type="EMBL" id="JAZHFV010000001">
    <property type="protein sequence ID" value="MEX4006639.1"/>
    <property type="molecule type" value="Genomic_DNA"/>
</dbReference>
<evidence type="ECO:0000256" key="1">
    <source>
        <dbReference type="SAM" id="Phobius"/>
    </source>
</evidence>
<feature type="transmembrane region" description="Helical" evidence="1">
    <location>
        <begin position="46"/>
        <end position="64"/>
    </location>
</feature>
<sequence>MTDLILAILHHLLVFALFSIFAVQMALVRPGLGASTVSRLARLDGAYGGIALAVIIVGFARAIFGLKGWDYYSTYWVFWAKVGAFLLVGLLSVPPTLRFRRWLGAARADAGYIVPDDEIGAVRTWLGREGLVLLLIPILAAMLARGIGY</sequence>
<dbReference type="Pfam" id="PF09980">
    <property type="entry name" value="DUF2214"/>
    <property type="match status" value="1"/>
</dbReference>
<keyword evidence="3" id="KW-1185">Reference proteome</keyword>
<dbReference type="Proteomes" id="UP001559025">
    <property type="component" value="Unassembled WGS sequence"/>
</dbReference>
<evidence type="ECO:0000313" key="3">
    <source>
        <dbReference type="Proteomes" id="UP001559025"/>
    </source>
</evidence>
<proteinExistence type="predicted"/>
<dbReference type="RefSeq" id="WP_368801902.1">
    <property type="nucleotide sequence ID" value="NZ_JAZHFV010000001.1"/>
</dbReference>
<feature type="transmembrane region" description="Helical" evidence="1">
    <location>
        <begin position="130"/>
        <end position="148"/>
    </location>
</feature>
<accession>A0ABV3WPP4</accession>
<keyword evidence="1" id="KW-0812">Transmembrane</keyword>
<protein>
    <submittedName>
        <fullName evidence="2">DUF2214 family protein</fullName>
    </submittedName>
</protein>
<reference evidence="2 3" key="1">
    <citation type="submission" date="2024-01" db="EMBL/GenBank/DDBJ databases">
        <title>New evidence supports the origin of RcGTA from prophage.</title>
        <authorList>
            <person name="Xu Y."/>
            <person name="Liu B."/>
            <person name="Chen F."/>
        </authorList>
    </citation>
    <scope>NUCLEOTIDE SEQUENCE [LARGE SCALE GENOMIC DNA]</scope>
    <source>
        <strain evidence="2 3">CBW1107-2</strain>
    </source>
</reference>
<dbReference type="InterPro" id="IPR018706">
    <property type="entry name" value="DUF2214_membrane"/>
</dbReference>
<keyword evidence="1" id="KW-1133">Transmembrane helix</keyword>
<feature type="transmembrane region" description="Helical" evidence="1">
    <location>
        <begin position="76"/>
        <end position="93"/>
    </location>
</feature>
<evidence type="ECO:0000313" key="2">
    <source>
        <dbReference type="EMBL" id="MEX4006639.1"/>
    </source>
</evidence>
<name>A0ABV3WPP4_9HYPH</name>
<organism evidence="2 3">
    <name type="scientific">Neoaquamicrobium sediminum</name>
    <dbReference type="NCBI Taxonomy" id="1849104"/>
    <lineage>
        <taxon>Bacteria</taxon>
        <taxon>Pseudomonadati</taxon>
        <taxon>Pseudomonadota</taxon>
        <taxon>Alphaproteobacteria</taxon>
        <taxon>Hyphomicrobiales</taxon>
        <taxon>Phyllobacteriaceae</taxon>
        <taxon>Neoaquamicrobium</taxon>
    </lineage>
</organism>
<gene>
    <name evidence="2" type="ORF">V1479_04940</name>
</gene>
<comment type="caution">
    <text evidence="2">The sequence shown here is derived from an EMBL/GenBank/DDBJ whole genome shotgun (WGS) entry which is preliminary data.</text>
</comment>
<keyword evidence="1" id="KW-0472">Membrane</keyword>